<dbReference type="KEGG" id="rsz:108827937"/>
<sequence>MYSLILRGRRLKKCSLSQNETALLITSFSSAARKDPNFTVSTYLVDSLGLTTKLAESISKKVSFNNNNNNKCNPDSVLNLFRSHGFTDSQISTIITDYPQVLTLDADKSLAPKLQALQSKVSFTETISKVPKILSKDRSLTVYYDFVKEVMEADKKRSSKVEALLSSPGRGKQENKLRNVLALRDLGVPQRLLFPLLISDLPHICGKETFQESLKKVLEMGFDPTTPKFLEALRVVKGLNKEALEEKVNVYRRLGFAVDEIWAMFKKFPTFLTLSEKKITLNFETMRKCGLLEEEVRSVVKKFPQCIGVSEKNILNSVETFIGLGFSRDDVAMMLKRLPHCIGYSVETVKKKTEFVVKEMSWPLKAVASYPQVLGYSMEKRMVPRCNVIKALISKGLIKSELPPVSTVLVCTDQDFLKRYVRKHDDDEELVAELMGIFSGETRTEKG</sequence>
<keyword evidence="2" id="KW-0806">Transcription termination</keyword>
<dbReference type="GeneID" id="108827937"/>
<dbReference type="PANTHER" id="PTHR13068">
    <property type="entry name" value="CGI-12 PROTEIN-RELATED"/>
    <property type="match status" value="1"/>
</dbReference>
<accession>A0A6J0L9T0</accession>
<proteinExistence type="inferred from homology"/>
<reference evidence="5" key="2">
    <citation type="submission" date="2025-08" db="UniProtKB">
        <authorList>
            <consortium name="RefSeq"/>
        </authorList>
    </citation>
    <scope>IDENTIFICATION</scope>
    <source>
        <tissue evidence="5">Leaf</tissue>
    </source>
</reference>
<keyword evidence="3" id="KW-0809">Transit peptide</keyword>
<evidence type="ECO:0000256" key="2">
    <source>
        <dbReference type="ARBA" id="ARBA00022472"/>
    </source>
</evidence>
<dbReference type="FunFam" id="1.25.70.10:FF:000033">
    <property type="entry name" value="F19K23.4 protein"/>
    <property type="match status" value="1"/>
</dbReference>
<dbReference type="GO" id="GO:0003676">
    <property type="term" value="F:nucleic acid binding"/>
    <property type="evidence" value="ECO:0007669"/>
    <property type="project" value="InterPro"/>
</dbReference>
<evidence type="ECO:0000256" key="1">
    <source>
        <dbReference type="ARBA" id="ARBA00007692"/>
    </source>
</evidence>
<keyword evidence="4" id="KW-1185">Reference proteome</keyword>
<dbReference type="GO" id="GO:0005737">
    <property type="term" value="C:cytoplasm"/>
    <property type="evidence" value="ECO:0007669"/>
    <property type="project" value="UniProtKB-ARBA"/>
</dbReference>
<evidence type="ECO:0000313" key="4">
    <source>
        <dbReference type="Proteomes" id="UP000504610"/>
    </source>
</evidence>
<dbReference type="Gene3D" id="1.25.70.10">
    <property type="entry name" value="Transcription termination factor 3, mitochondrial"/>
    <property type="match status" value="1"/>
</dbReference>
<organism evidence="4 5">
    <name type="scientific">Raphanus sativus</name>
    <name type="common">Radish</name>
    <name type="synonym">Raphanus raphanistrum var. sativus</name>
    <dbReference type="NCBI Taxonomy" id="3726"/>
    <lineage>
        <taxon>Eukaryota</taxon>
        <taxon>Viridiplantae</taxon>
        <taxon>Streptophyta</taxon>
        <taxon>Embryophyta</taxon>
        <taxon>Tracheophyta</taxon>
        <taxon>Spermatophyta</taxon>
        <taxon>Magnoliopsida</taxon>
        <taxon>eudicotyledons</taxon>
        <taxon>Gunneridae</taxon>
        <taxon>Pentapetalae</taxon>
        <taxon>rosids</taxon>
        <taxon>malvids</taxon>
        <taxon>Brassicales</taxon>
        <taxon>Brassicaceae</taxon>
        <taxon>Brassiceae</taxon>
        <taxon>Raphanus</taxon>
    </lineage>
</organism>
<protein>
    <submittedName>
        <fullName evidence="5">Uncharacterized protein LOC108827937</fullName>
    </submittedName>
</protein>
<dbReference type="OrthoDB" id="637682at2759"/>
<evidence type="ECO:0000256" key="3">
    <source>
        <dbReference type="ARBA" id="ARBA00022946"/>
    </source>
</evidence>
<comment type="similarity">
    <text evidence="1">Belongs to the mTERF family.</text>
</comment>
<dbReference type="GO" id="GO:0006353">
    <property type="term" value="P:DNA-templated transcription termination"/>
    <property type="evidence" value="ECO:0007669"/>
    <property type="project" value="UniProtKB-KW"/>
</dbReference>
<dbReference type="RefSeq" id="XP_018456965.1">
    <property type="nucleotide sequence ID" value="XM_018601463.2"/>
</dbReference>
<dbReference type="Proteomes" id="UP000504610">
    <property type="component" value="Chromosome 9"/>
</dbReference>
<gene>
    <name evidence="5" type="primary">LOC108827937</name>
</gene>
<keyword evidence="2" id="KW-0804">Transcription</keyword>
<dbReference type="InterPro" id="IPR038538">
    <property type="entry name" value="MTERF_sf"/>
</dbReference>
<reference evidence="4" key="1">
    <citation type="journal article" date="2019" name="Database">
        <title>The radish genome database (RadishGD): an integrated information resource for radish genomics.</title>
        <authorList>
            <person name="Yu H.J."/>
            <person name="Baek S."/>
            <person name="Lee Y.J."/>
            <person name="Cho A."/>
            <person name="Mun J.H."/>
        </authorList>
    </citation>
    <scope>NUCLEOTIDE SEQUENCE [LARGE SCALE GENOMIC DNA]</scope>
    <source>
        <strain evidence="4">cv. WK10039</strain>
    </source>
</reference>
<dbReference type="Pfam" id="PF02536">
    <property type="entry name" value="mTERF"/>
    <property type="match status" value="1"/>
</dbReference>
<keyword evidence="2" id="KW-0805">Transcription regulation</keyword>
<dbReference type="InterPro" id="IPR003690">
    <property type="entry name" value="MTERF"/>
</dbReference>
<name>A0A6J0L9T0_RAPSA</name>
<dbReference type="PANTHER" id="PTHR13068:SF170">
    <property type="entry name" value="BNAC09G13460D PROTEIN"/>
    <property type="match status" value="1"/>
</dbReference>
<dbReference type="SMART" id="SM00733">
    <property type="entry name" value="Mterf"/>
    <property type="match status" value="7"/>
</dbReference>
<evidence type="ECO:0000313" key="5">
    <source>
        <dbReference type="RefSeq" id="XP_018456965.1"/>
    </source>
</evidence>
<dbReference type="AlphaFoldDB" id="A0A6J0L9T0"/>